<dbReference type="Proteomes" id="UP001066276">
    <property type="component" value="Chromosome 9"/>
</dbReference>
<reference evidence="2" key="1">
    <citation type="journal article" date="2022" name="bioRxiv">
        <title>Sequencing and chromosome-scale assembly of the giantPleurodeles waltlgenome.</title>
        <authorList>
            <person name="Brown T."/>
            <person name="Elewa A."/>
            <person name="Iarovenko S."/>
            <person name="Subramanian E."/>
            <person name="Araus A.J."/>
            <person name="Petzold A."/>
            <person name="Susuki M."/>
            <person name="Suzuki K.-i.T."/>
            <person name="Hayashi T."/>
            <person name="Toyoda A."/>
            <person name="Oliveira C."/>
            <person name="Osipova E."/>
            <person name="Leigh N.D."/>
            <person name="Simon A."/>
            <person name="Yun M.H."/>
        </authorList>
    </citation>
    <scope>NUCLEOTIDE SEQUENCE</scope>
    <source>
        <strain evidence="2">20211129_DDA</strain>
        <tissue evidence="2">Liver</tissue>
    </source>
</reference>
<evidence type="ECO:0000313" key="3">
    <source>
        <dbReference type="Proteomes" id="UP001066276"/>
    </source>
</evidence>
<gene>
    <name evidence="2" type="ORF">NDU88_008470</name>
</gene>
<evidence type="ECO:0000313" key="2">
    <source>
        <dbReference type="EMBL" id="KAJ1111132.1"/>
    </source>
</evidence>
<sequence length="50" mass="5285">KSATSHRIEIVRCGRPARTLAVSGHASICGQQKPGHLAPCSSRVLNAPQH</sequence>
<feature type="region of interest" description="Disordered" evidence="1">
    <location>
        <begin position="31"/>
        <end position="50"/>
    </location>
</feature>
<keyword evidence="3" id="KW-1185">Reference proteome</keyword>
<feature type="non-terminal residue" evidence="2">
    <location>
        <position position="50"/>
    </location>
</feature>
<dbReference type="EMBL" id="JANPWB010000013">
    <property type="protein sequence ID" value="KAJ1111132.1"/>
    <property type="molecule type" value="Genomic_DNA"/>
</dbReference>
<name>A0AAV7N559_PLEWA</name>
<comment type="caution">
    <text evidence="2">The sequence shown here is derived from an EMBL/GenBank/DDBJ whole genome shotgun (WGS) entry which is preliminary data.</text>
</comment>
<evidence type="ECO:0000256" key="1">
    <source>
        <dbReference type="SAM" id="MobiDB-lite"/>
    </source>
</evidence>
<accession>A0AAV7N559</accession>
<organism evidence="2 3">
    <name type="scientific">Pleurodeles waltl</name>
    <name type="common">Iberian ribbed newt</name>
    <dbReference type="NCBI Taxonomy" id="8319"/>
    <lineage>
        <taxon>Eukaryota</taxon>
        <taxon>Metazoa</taxon>
        <taxon>Chordata</taxon>
        <taxon>Craniata</taxon>
        <taxon>Vertebrata</taxon>
        <taxon>Euteleostomi</taxon>
        <taxon>Amphibia</taxon>
        <taxon>Batrachia</taxon>
        <taxon>Caudata</taxon>
        <taxon>Salamandroidea</taxon>
        <taxon>Salamandridae</taxon>
        <taxon>Pleurodelinae</taxon>
        <taxon>Pleurodeles</taxon>
    </lineage>
</organism>
<dbReference type="AlphaFoldDB" id="A0AAV7N559"/>
<proteinExistence type="predicted"/>
<protein>
    <submittedName>
        <fullName evidence="2">Uncharacterized protein</fullName>
    </submittedName>
</protein>
<feature type="non-terminal residue" evidence="2">
    <location>
        <position position="1"/>
    </location>
</feature>